<comment type="caution">
    <text evidence="6">The sequence shown here is derived from an EMBL/GenBank/DDBJ whole genome shotgun (WGS) entry which is preliminary data.</text>
</comment>
<sequence>MSTDRAYDNSSRAEAALATRRRIIEAAAEMLLRDGYHAMSVSGLAAAAGVSAQTVYNAVGSKSDVVKGVYDVMLAGDDAPVAMQERPEFRAMSQAPDRPTFVRAYAALCATIYERVGPLLGVLLAQGPGADTGLQEFVATIDRERRAGNTNAVAALERAHGLPERFDRERFLDICWTLSAPEIYDRLVRRCGWSHPAYAAWLADTLVVTFDQCDVTTADTDSDTVPDTDPETEE</sequence>
<dbReference type="RefSeq" id="WP_081920626.1">
    <property type="nucleotide sequence ID" value="NZ_BMNZ01000007.1"/>
</dbReference>
<dbReference type="InterPro" id="IPR050109">
    <property type="entry name" value="HTH-type_TetR-like_transc_reg"/>
</dbReference>
<dbReference type="InterPro" id="IPR009057">
    <property type="entry name" value="Homeodomain-like_sf"/>
</dbReference>
<evidence type="ECO:0000256" key="2">
    <source>
        <dbReference type="ARBA" id="ARBA00023125"/>
    </source>
</evidence>
<evidence type="ECO:0000313" key="7">
    <source>
        <dbReference type="Proteomes" id="UP000623461"/>
    </source>
</evidence>
<evidence type="ECO:0000313" key="6">
    <source>
        <dbReference type="EMBL" id="GGN04930.1"/>
    </source>
</evidence>
<organism evidence="6 7">
    <name type="scientific">Terrabacter tumescens</name>
    <dbReference type="NCBI Taxonomy" id="60443"/>
    <lineage>
        <taxon>Bacteria</taxon>
        <taxon>Bacillati</taxon>
        <taxon>Actinomycetota</taxon>
        <taxon>Actinomycetes</taxon>
        <taxon>Micrococcales</taxon>
        <taxon>Intrasporangiaceae</taxon>
        <taxon>Terrabacter</taxon>
    </lineage>
</organism>
<feature type="domain" description="HTH tetR-type" evidence="5">
    <location>
        <begin position="17"/>
        <end position="77"/>
    </location>
</feature>
<feature type="DNA-binding region" description="H-T-H motif" evidence="4">
    <location>
        <begin position="40"/>
        <end position="59"/>
    </location>
</feature>
<protein>
    <recommendedName>
        <fullName evidence="5">HTH tetR-type domain-containing protein</fullName>
    </recommendedName>
</protein>
<dbReference type="PRINTS" id="PR00455">
    <property type="entry name" value="HTHTETR"/>
</dbReference>
<dbReference type="Gene3D" id="1.10.357.10">
    <property type="entry name" value="Tetracycline Repressor, domain 2"/>
    <property type="match status" value="1"/>
</dbReference>
<keyword evidence="2 4" id="KW-0238">DNA-binding</keyword>
<dbReference type="PANTHER" id="PTHR30055">
    <property type="entry name" value="HTH-TYPE TRANSCRIPTIONAL REGULATOR RUTR"/>
    <property type="match status" value="1"/>
</dbReference>
<gene>
    <name evidence="6" type="ORF">GCM10009721_35500</name>
</gene>
<dbReference type="PROSITE" id="PS50977">
    <property type="entry name" value="HTH_TETR_2"/>
    <property type="match status" value="1"/>
</dbReference>
<dbReference type="EMBL" id="BMNZ01000007">
    <property type="protein sequence ID" value="GGN04930.1"/>
    <property type="molecule type" value="Genomic_DNA"/>
</dbReference>
<dbReference type="SUPFAM" id="SSF46689">
    <property type="entry name" value="Homeodomain-like"/>
    <property type="match status" value="1"/>
</dbReference>
<evidence type="ECO:0000256" key="4">
    <source>
        <dbReference type="PROSITE-ProRule" id="PRU00335"/>
    </source>
</evidence>
<keyword evidence="3" id="KW-0804">Transcription</keyword>
<evidence type="ECO:0000256" key="3">
    <source>
        <dbReference type="ARBA" id="ARBA00023163"/>
    </source>
</evidence>
<accession>A0ABQ2ICY1</accession>
<dbReference type="Pfam" id="PF00440">
    <property type="entry name" value="TetR_N"/>
    <property type="match status" value="1"/>
</dbReference>
<keyword evidence="1" id="KW-0805">Transcription regulation</keyword>
<reference evidence="7" key="1">
    <citation type="journal article" date="2019" name="Int. J. Syst. Evol. Microbiol.">
        <title>The Global Catalogue of Microorganisms (GCM) 10K type strain sequencing project: providing services to taxonomists for standard genome sequencing and annotation.</title>
        <authorList>
            <consortium name="The Broad Institute Genomics Platform"/>
            <consortium name="The Broad Institute Genome Sequencing Center for Infectious Disease"/>
            <person name="Wu L."/>
            <person name="Ma J."/>
        </authorList>
    </citation>
    <scope>NUCLEOTIDE SEQUENCE [LARGE SCALE GENOMIC DNA]</scope>
    <source>
        <strain evidence="7">JCM 1365</strain>
    </source>
</reference>
<keyword evidence="7" id="KW-1185">Reference proteome</keyword>
<proteinExistence type="predicted"/>
<dbReference type="InterPro" id="IPR001647">
    <property type="entry name" value="HTH_TetR"/>
</dbReference>
<evidence type="ECO:0000259" key="5">
    <source>
        <dbReference type="PROSITE" id="PS50977"/>
    </source>
</evidence>
<dbReference type="PANTHER" id="PTHR30055:SF234">
    <property type="entry name" value="HTH-TYPE TRANSCRIPTIONAL REGULATOR BETI"/>
    <property type="match status" value="1"/>
</dbReference>
<name>A0ABQ2ICY1_9MICO</name>
<dbReference type="Proteomes" id="UP000623461">
    <property type="component" value="Unassembled WGS sequence"/>
</dbReference>
<evidence type="ECO:0000256" key="1">
    <source>
        <dbReference type="ARBA" id="ARBA00023015"/>
    </source>
</evidence>